<protein>
    <recommendedName>
        <fullName evidence="2">UPF0250 protein D9V65_01945</fullName>
    </recommendedName>
</protein>
<dbReference type="GO" id="GO:0005829">
    <property type="term" value="C:cytosol"/>
    <property type="evidence" value="ECO:0007669"/>
    <property type="project" value="TreeGrafter"/>
</dbReference>
<gene>
    <name evidence="3" type="ORF">D9V65_01945</name>
</gene>
<sequence length="87" mass="10012">MKTKLEESLKFPCFFTYKVIGIAKPELIDNVIKVIQLRIPGDYIPIIKSSSKGNYLSISITIYANNFTQIENLYNDINKINIVRMVL</sequence>
<dbReference type="HAMAP" id="MF_00659">
    <property type="entry name" value="UPF0250"/>
    <property type="match status" value="1"/>
</dbReference>
<evidence type="ECO:0000256" key="2">
    <source>
        <dbReference type="HAMAP-Rule" id="MF_00659"/>
    </source>
</evidence>
<name>A0A4D6XYD2_9GAMM</name>
<dbReference type="AlphaFoldDB" id="A0A4D6XYD2"/>
<evidence type="ECO:0000313" key="4">
    <source>
        <dbReference type="Proteomes" id="UP000298677"/>
    </source>
</evidence>
<reference evidence="3 4" key="1">
    <citation type="submission" date="2018-10" db="EMBL/GenBank/DDBJ databases">
        <title>Comparative functional genomics of the obligate endosymbiont Buchnera aphidicola.</title>
        <authorList>
            <person name="Chong R.A."/>
        </authorList>
    </citation>
    <scope>NUCLEOTIDE SEQUENCE [LARGE SCALE GENOMIC DNA]</scope>
    <source>
        <strain evidence="3 4">Aoe</strain>
    </source>
</reference>
<evidence type="ECO:0000313" key="3">
    <source>
        <dbReference type="EMBL" id="QCI19494.1"/>
    </source>
</evidence>
<dbReference type="RefSeq" id="WP_158341982.1">
    <property type="nucleotide sequence ID" value="NZ_CP033012.1"/>
</dbReference>
<dbReference type="PANTHER" id="PTHR38036:SF1">
    <property type="entry name" value="UPF0250 PROTEIN YBED"/>
    <property type="match status" value="1"/>
</dbReference>
<evidence type="ECO:0000256" key="1">
    <source>
        <dbReference type="ARBA" id="ARBA00008460"/>
    </source>
</evidence>
<comment type="similarity">
    <text evidence="1 2">Belongs to the UPF0250 family.</text>
</comment>
<dbReference type="SUPFAM" id="SSF117991">
    <property type="entry name" value="YbeD/HP0495-like"/>
    <property type="match status" value="1"/>
</dbReference>
<dbReference type="NCBIfam" id="NF003447">
    <property type="entry name" value="PRK04998.1"/>
    <property type="match status" value="1"/>
</dbReference>
<proteinExistence type="inferred from homology"/>
<dbReference type="OrthoDB" id="9793424at2"/>
<keyword evidence="4" id="KW-1185">Reference proteome</keyword>
<dbReference type="InterPro" id="IPR027471">
    <property type="entry name" value="YbeD-like_sf"/>
</dbReference>
<dbReference type="PANTHER" id="PTHR38036">
    <property type="entry name" value="UPF0250 PROTEIN YBED"/>
    <property type="match status" value="1"/>
</dbReference>
<dbReference type="InterPro" id="IPR007454">
    <property type="entry name" value="UPF0250_YbeD-like"/>
</dbReference>
<dbReference type="Pfam" id="PF04359">
    <property type="entry name" value="DUF493"/>
    <property type="match status" value="1"/>
</dbReference>
<dbReference type="Gene3D" id="3.30.70.260">
    <property type="match status" value="1"/>
</dbReference>
<accession>A0A4D6XYD2</accession>
<dbReference type="EMBL" id="CP033012">
    <property type="protein sequence ID" value="QCI19494.1"/>
    <property type="molecule type" value="Genomic_DNA"/>
</dbReference>
<organism evidence="3 4">
    <name type="scientific">Buchnera aphidicola</name>
    <name type="common">Anoecia oenotherae</name>
    <dbReference type="NCBI Taxonomy" id="1241833"/>
    <lineage>
        <taxon>Bacteria</taxon>
        <taxon>Pseudomonadati</taxon>
        <taxon>Pseudomonadota</taxon>
        <taxon>Gammaproteobacteria</taxon>
        <taxon>Enterobacterales</taxon>
        <taxon>Erwiniaceae</taxon>
        <taxon>Buchnera</taxon>
    </lineage>
</organism>
<dbReference type="Proteomes" id="UP000298677">
    <property type="component" value="Chromosome"/>
</dbReference>